<keyword evidence="2" id="KW-1185">Reference proteome</keyword>
<dbReference type="Proteomes" id="UP000494203">
    <property type="component" value="Unassembled WGS sequence"/>
</dbReference>
<evidence type="ECO:0000313" key="2">
    <source>
        <dbReference type="Proteomes" id="UP000494203"/>
    </source>
</evidence>
<dbReference type="EMBL" id="CADIKZ010000038">
    <property type="protein sequence ID" value="CAB3920133.1"/>
    <property type="molecule type" value="Genomic_DNA"/>
</dbReference>
<name>A0A6S7EQN7_9BURK</name>
<organism evidence="1 2">
    <name type="scientific">Achromobacter pulmonis</name>
    <dbReference type="NCBI Taxonomy" id="1389932"/>
    <lineage>
        <taxon>Bacteria</taxon>
        <taxon>Pseudomonadati</taxon>
        <taxon>Pseudomonadota</taxon>
        <taxon>Betaproteobacteria</taxon>
        <taxon>Burkholderiales</taxon>
        <taxon>Alcaligenaceae</taxon>
        <taxon>Achromobacter</taxon>
    </lineage>
</organism>
<dbReference type="AlphaFoldDB" id="A0A6S7EQN7"/>
<proteinExistence type="predicted"/>
<gene>
    <name evidence="1" type="ORF">LMG26788_05308</name>
</gene>
<sequence>MVSVTFWPSVRAWTLALSLSSSNFQLPFWSTVKVPYWPLPSLPTVQVCVSLVSMSLTSSLPVAVAVPSSVTAPSVLPLSSGLSLVPSMVTVTVLWVPSAVVTVKVSVSFSPTARAWTLGSVLSSV</sequence>
<evidence type="ECO:0000313" key="1">
    <source>
        <dbReference type="EMBL" id="CAB3920133.1"/>
    </source>
</evidence>
<accession>A0A6S7EQN7</accession>
<reference evidence="1 2" key="1">
    <citation type="submission" date="2020-04" db="EMBL/GenBank/DDBJ databases">
        <authorList>
            <person name="De Canck E."/>
        </authorList>
    </citation>
    <scope>NUCLEOTIDE SEQUENCE [LARGE SCALE GENOMIC DNA]</scope>
    <source>
        <strain evidence="1 2">LMG 26788</strain>
    </source>
</reference>
<protein>
    <submittedName>
        <fullName evidence="1">Uncharacterized protein</fullName>
    </submittedName>
</protein>